<evidence type="ECO:0000313" key="1">
    <source>
        <dbReference type="Ensembl" id="ENSPTXP00000020686.1"/>
    </source>
</evidence>
<reference evidence="1" key="1">
    <citation type="submission" date="2025-08" db="UniProtKB">
        <authorList>
            <consortium name="Ensembl"/>
        </authorList>
    </citation>
    <scope>IDENTIFICATION</scope>
</reference>
<dbReference type="AlphaFoldDB" id="A0A670ZFJ1"/>
<protein>
    <submittedName>
        <fullName evidence="1">Uncharacterized protein</fullName>
    </submittedName>
</protein>
<organism evidence="1 2">
    <name type="scientific">Pseudonaja textilis</name>
    <name type="common">Eastern brown snake</name>
    <dbReference type="NCBI Taxonomy" id="8673"/>
    <lineage>
        <taxon>Eukaryota</taxon>
        <taxon>Metazoa</taxon>
        <taxon>Chordata</taxon>
        <taxon>Craniata</taxon>
        <taxon>Vertebrata</taxon>
        <taxon>Euteleostomi</taxon>
        <taxon>Lepidosauria</taxon>
        <taxon>Squamata</taxon>
        <taxon>Bifurcata</taxon>
        <taxon>Unidentata</taxon>
        <taxon>Episquamata</taxon>
        <taxon>Toxicofera</taxon>
        <taxon>Serpentes</taxon>
        <taxon>Colubroidea</taxon>
        <taxon>Elapidae</taxon>
        <taxon>Hydrophiinae</taxon>
        <taxon>Pseudonaja</taxon>
    </lineage>
</organism>
<proteinExistence type="predicted"/>
<dbReference type="PANTHER" id="PTHR31635:SF196">
    <property type="entry name" value="REVERSE TRANSCRIPTASE DOMAIN-CONTAINING PROTEIN-RELATED"/>
    <property type="match status" value="1"/>
</dbReference>
<dbReference type="GeneTree" id="ENSGT01150000286916"/>
<keyword evidence="2" id="KW-1185">Reference proteome</keyword>
<evidence type="ECO:0000313" key="2">
    <source>
        <dbReference type="Proteomes" id="UP000472273"/>
    </source>
</evidence>
<dbReference type="Proteomes" id="UP000472273">
    <property type="component" value="Unplaced"/>
</dbReference>
<sequence length="323" mass="38310">MNKLDKELNYFLKENNNEAITKQNICDTMKAIIRGTMISYTAKRNKEKYKENFKLQAFADDLIFIMEGPEQTGPKLIEKLEEYREVAGLKINKGKMKIIAKNMTNKQKEKLAKNLDIQIVPKIKYLGITILYLGIHWTARCSTLKENIYIKLKQQIALDLVKWENLQLSLIGRISTIKMNILPRILYLFQTIPIRLGKDYFEDLNKIVLIYIWLGKKARIKLKLFQDAKIRGGFGLPNCELYYQATNLMWVKEWITLRNTRLFTLEGHDLLLGWHAFLWYKGTKTQGYFRRYYIRESLWLNWEKTKRQYTWLILPCVVDLCGC</sequence>
<dbReference type="Ensembl" id="ENSPTXT00000021321.1">
    <property type="protein sequence ID" value="ENSPTXP00000020686.1"/>
    <property type="gene ID" value="ENSPTXG00000014307.1"/>
</dbReference>
<name>A0A670ZFJ1_PSETE</name>
<dbReference type="PANTHER" id="PTHR31635">
    <property type="entry name" value="REVERSE TRANSCRIPTASE DOMAIN-CONTAINING PROTEIN-RELATED"/>
    <property type="match status" value="1"/>
</dbReference>
<accession>A0A670ZFJ1</accession>
<reference evidence="1" key="2">
    <citation type="submission" date="2025-09" db="UniProtKB">
        <authorList>
            <consortium name="Ensembl"/>
        </authorList>
    </citation>
    <scope>IDENTIFICATION</scope>
</reference>